<reference evidence="2" key="1">
    <citation type="submission" date="2009-12" db="EMBL/GenBank/DDBJ databases">
        <title>Complete sequence of Treponema primitia strain ZAS-2.</title>
        <authorList>
            <person name="Tetu S.G."/>
            <person name="Matson E."/>
            <person name="Ren Q."/>
            <person name="Seshadri R."/>
            <person name="Elbourne L."/>
            <person name="Hassan K.A."/>
            <person name="Durkin A."/>
            <person name="Radune D."/>
            <person name="Mohamoud Y."/>
            <person name="Shay R."/>
            <person name="Jin S."/>
            <person name="Zhang X."/>
            <person name="Lucey K."/>
            <person name="Ballor N.R."/>
            <person name="Ottesen E."/>
            <person name="Rosenthal R."/>
            <person name="Allen A."/>
            <person name="Leadbetter J.R."/>
            <person name="Paulsen I.T."/>
        </authorList>
    </citation>
    <scope>NUCLEOTIDE SEQUENCE [LARGE SCALE GENOMIC DNA]</scope>
    <source>
        <strain evidence="2">ATCC BAA-887 / DSM 12427 / ZAS-2</strain>
    </source>
</reference>
<organism evidence="1 2">
    <name type="scientific">Treponema primitia (strain ATCC BAA-887 / DSM 12427 / ZAS-2)</name>
    <dbReference type="NCBI Taxonomy" id="545694"/>
    <lineage>
        <taxon>Bacteria</taxon>
        <taxon>Pseudomonadati</taxon>
        <taxon>Spirochaetota</taxon>
        <taxon>Spirochaetia</taxon>
        <taxon>Spirochaetales</taxon>
        <taxon>Treponemataceae</taxon>
        <taxon>Treponema</taxon>
    </lineage>
</organism>
<dbReference type="RefSeq" id="WP_015707957.1">
    <property type="nucleotide sequence ID" value="NC_015578.1"/>
</dbReference>
<dbReference type="Pfam" id="PF03269">
    <property type="entry name" value="DUF268"/>
    <property type="match status" value="1"/>
</dbReference>
<dbReference type="CDD" id="cd02440">
    <property type="entry name" value="AdoMet_MTases"/>
    <property type="match status" value="1"/>
</dbReference>
<gene>
    <name evidence="1" type="ordered locus">TREPR_2233</name>
</gene>
<dbReference type="STRING" id="545694.TREPR_2233"/>
<dbReference type="HOGENOM" id="CLU_082690_0_0_12"/>
<dbReference type="SUPFAM" id="SSF53335">
    <property type="entry name" value="S-adenosyl-L-methionine-dependent methyltransferases"/>
    <property type="match status" value="1"/>
</dbReference>
<dbReference type="eggNOG" id="COG2226">
    <property type="taxonomic scope" value="Bacteria"/>
</dbReference>
<name>F5YIH0_TREPZ</name>
<protein>
    <recommendedName>
        <fullName evidence="3">DUF268 domain-containing protein</fullName>
    </recommendedName>
</protein>
<keyword evidence="2" id="KW-1185">Reference proteome</keyword>
<dbReference type="EMBL" id="CP001843">
    <property type="protein sequence ID" value="AEF86470.1"/>
    <property type="molecule type" value="Genomic_DNA"/>
</dbReference>
<accession>F5YIH0</accession>
<dbReference type="InterPro" id="IPR029063">
    <property type="entry name" value="SAM-dependent_MTases_sf"/>
</dbReference>
<evidence type="ECO:0008006" key="3">
    <source>
        <dbReference type="Google" id="ProtNLM"/>
    </source>
</evidence>
<proteinExistence type="predicted"/>
<dbReference type="InterPro" id="IPR004951">
    <property type="entry name" value="DUF268_CAE_spp"/>
</dbReference>
<sequence>MYNCNQQLLKKFAKKLPRPIKRIIHSILDTLKNISKNISKCIQTKKRKQELYSDLKIFKQQKEEINDQDFIFGHLWPCLDDKYANNGSAKGDYFHQDLLVARRIYENKPEKHIDVGSAIGSFVAHVASFREISVIDIRPSIGRTHNITFIQQDFMAELDKNMLDACDSLSCLHAIEHFGLGRYGDPVNFNGHILGINNLYRVLKKGGKLYFSAPIGTPQRIEFHAHRIFSPQYLVKIFSDKYKIDHFSYVDGLGDLHENVELNKFLDDYTDNYGCGIFEMVKL</sequence>
<evidence type="ECO:0000313" key="1">
    <source>
        <dbReference type="EMBL" id="AEF86470.1"/>
    </source>
</evidence>
<evidence type="ECO:0000313" key="2">
    <source>
        <dbReference type="Proteomes" id="UP000009223"/>
    </source>
</evidence>
<dbReference type="Gene3D" id="3.40.50.150">
    <property type="entry name" value="Vaccinia Virus protein VP39"/>
    <property type="match status" value="1"/>
</dbReference>
<dbReference type="KEGG" id="tpi:TREPR_2233"/>
<dbReference type="Proteomes" id="UP000009223">
    <property type="component" value="Chromosome"/>
</dbReference>
<reference evidence="1 2" key="2">
    <citation type="journal article" date="2011" name="ISME J.">
        <title>RNA-seq reveals cooperative metabolic interactions between two termite-gut spirochete species in co-culture.</title>
        <authorList>
            <person name="Rosenthal A.Z."/>
            <person name="Matson E.G."/>
            <person name="Eldar A."/>
            <person name="Leadbetter J.R."/>
        </authorList>
    </citation>
    <scope>NUCLEOTIDE SEQUENCE [LARGE SCALE GENOMIC DNA]</scope>
    <source>
        <strain evidence="2">ATCC BAA-887 / DSM 12427 / ZAS-2</strain>
    </source>
</reference>
<dbReference type="OrthoDB" id="9792586at2"/>
<dbReference type="AlphaFoldDB" id="F5YIH0"/>